<comment type="caution">
    <text evidence="3">The sequence shown here is derived from an EMBL/GenBank/DDBJ whole genome shotgun (WGS) entry which is preliminary data.</text>
</comment>
<reference evidence="3 4" key="1">
    <citation type="submission" date="2016-01" db="EMBL/GenBank/DDBJ databases">
        <title>The new phylogeny of the genus Mycobacterium.</title>
        <authorList>
            <person name="Tarcisio F."/>
            <person name="Conor M."/>
            <person name="Antonella G."/>
            <person name="Elisabetta G."/>
            <person name="Giulia F.S."/>
            <person name="Sara T."/>
            <person name="Anna F."/>
            <person name="Clotilde B."/>
            <person name="Roberto B."/>
            <person name="Veronica D.S."/>
            <person name="Fabio R."/>
            <person name="Monica P."/>
            <person name="Olivier J."/>
            <person name="Enrico T."/>
            <person name="Nicola S."/>
        </authorList>
    </citation>
    <scope>NUCLEOTIDE SEQUENCE [LARGE SCALE GENOMIC DNA]</scope>
    <source>
        <strain evidence="3 4">DSM 44803</strain>
    </source>
</reference>
<dbReference type="OrthoDB" id="4752037at2"/>
<feature type="domain" description="DUF732" evidence="2">
    <location>
        <begin position="37"/>
        <end position="119"/>
    </location>
</feature>
<keyword evidence="4" id="KW-1185">Reference proteome</keyword>
<name>A0A1X1YWG4_9MYCO</name>
<evidence type="ECO:0000313" key="4">
    <source>
        <dbReference type="Proteomes" id="UP000193781"/>
    </source>
</evidence>
<accession>A0A1X1YWG4</accession>
<dbReference type="Pfam" id="PF05305">
    <property type="entry name" value="DUF732"/>
    <property type="match status" value="1"/>
</dbReference>
<feature type="compositionally biased region" description="Pro residues" evidence="1">
    <location>
        <begin position="177"/>
        <end position="232"/>
    </location>
</feature>
<sequence length="262" mass="26763">MFTGTTGRASALVAAVVVLTGVVMLPNGTATADPNPDDQFVALLDQKGIPALENVPSLIATAHRVCRQLDGGMPVDGVVDDMRERAFKVNSAGGQYPPDRVMRTIARFISASVEAYCPSDQPKIASLQSMANPVPGSNEPTQRGTLNTHNAASSIWSEREAHVASIGLFPEGETGEPEPPQLPPPPPPTAHVMTPPLPAATPPPPRQPPPPEQAPPPGPQQEPPAAPEPGSPPGVGGPGGGGTGGGAPESPAMPPGRVRLAP</sequence>
<gene>
    <name evidence="3" type="ORF">AWC17_17415</name>
</gene>
<dbReference type="InterPro" id="IPR007969">
    <property type="entry name" value="DUF732"/>
</dbReference>
<protein>
    <recommendedName>
        <fullName evidence="2">DUF732 domain-containing protein</fullName>
    </recommendedName>
</protein>
<feature type="compositionally biased region" description="Gly residues" evidence="1">
    <location>
        <begin position="233"/>
        <end position="247"/>
    </location>
</feature>
<evidence type="ECO:0000256" key="1">
    <source>
        <dbReference type="SAM" id="MobiDB-lite"/>
    </source>
</evidence>
<evidence type="ECO:0000313" key="3">
    <source>
        <dbReference type="EMBL" id="ORW15427.1"/>
    </source>
</evidence>
<feature type="region of interest" description="Disordered" evidence="1">
    <location>
        <begin position="169"/>
        <end position="262"/>
    </location>
</feature>
<proteinExistence type="predicted"/>
<organism evidence="3 4">
    <name type="scientific">Mycobacterium nebraskense</name>
    <dbReference type="NCBI Taxonomy" id="244292"/>
    <lineage>
        <taxon>Bacteria</taxon>
        <taxon>Bacillati</taxon>
        <taxon>Actinomycetota</taxon>
        <taxon>Actinomycetes</taxon>
        <taxon>Mycobacteriales</taxon>
        <taxon>Mycobacteriaceae</taxon>
        <taxon>Mycobacterium</taxon>
    </lineage>
</organism>
<dbReference type="Proteomes" id="UP000193781">
    <property type="component" value="Unassembled WGS sequence"/>
</dbReference>
<dbReference type="AlphaFoldDB" id="A0A1X1YWG4"/>
<dbReference type="EMBL" id="LQPH01000173">
    <property type="protein sequence ID" value="ORW15427.1"/>
    <property type="molecule type" value="Genomic_DNA"/>
</dbReference>
<evidence type="ECO:0000259" key="2">
    <source>
        <dbReference type="Pfam" id="PF05305"/>
    </source>
</evidence>
<dbReference type="RefSeq" id="WP_047323383.1">
    <property type="nucleotide sequence ID" value="NZ_JACKSS010000057.1"/>
</dbReference>
<dbReference type="STRING" id="244292.ABW17_19585"/>